<comment type="caution">
    <text evidence="2">The sequence shown here is derived from an EMBL/GenBank/DDBJ whole genome shotgun (WGS) entry which is preliminary data.</text>
</comment>
<feature type="domain" description="IgGFc-binding protein N-terminal" evidence="1">
    <location>
        <begin position="129"/>
        <end position="447"/>
    </location>
</feature>
<dbReference type="NCBIfam" id="TIGR04131">
    <property type="entry name" value="Bac_Flav_CTERM"/>
    <property type="match status" value="1"/>
</dbReference>
<dbReference type="RefSeq" id="WP_034678956.1">
    <property type="nucleotide sequence ID" value="NZ_FPAP01000005.1"/>
</dbReference>
<dbReference type="Pfam" id="PF17517">
    <property type="entry name" value="IgGFc_binding"/>
    <property type="match status" value="1"/>
</dbReference>
<gene>
    <name evidence="2" type="ORF">IX39_18050</name>
</gene>
<organism evidence="2 3">
    <name type="scientific">Chryseobacterium formosense</name>
    <dbReference type="NCBI Taxonomy" id="236814"/>
    <lineage>
        <taxon>Bacteria</taxon>
        <taxon>Pseudomonadati</taxon>
        <taxon>Bacteroidota</taxon>
        <taxon>Flavobacteriia</taxon>
        <taxon>Flavobacteriales</taxon>
        <taxon>Weeksellaceae</taxon>
        <taxon>Chryseobacterium group</taxon>
        <taxon>Chryseobacterium</taxon>
    </lineage>
</organism>
<dbReference type="Proteomes" id="UP000028713">
    <property type="component" value="Unassembled WGS sequence"/>
</dbReference>
<dbReference type="InterPro" id="IPR026341">
    <property type="entry name" value="T9SS_type_B"/>
</dbReference>
<keyword evidence="3" id="KW-1185">Reference proteome</keyword>
<dbReference type="OrthoDB" id="9765926at2"/>
<name>A0A085YZR6_9FLAO</name>
<reference evidence="2 3" key="1">
    <citation type="submission" date="2014-07" db="EMBL/GenBank/DDBJ databases">
        <title>Genome of Chryseobacterium formosense LMG 24722.</title>
        <authorList>
            <person name="Pipes S.E."/>
            <person name="Stropko S.J."/>
            <person name="Newman J.D."/>
        </authorList>
    </citation>
    <scope>NUCLEOTIDE SEQUENCE [LARGE SCALE GENOMIC DNA]</scope>
    <source>
        <strain evidence="2 3">LMG 24722</strain>
    </source>
</reference>
<proteinExistence type="predicted"/>
<dbReference type="Pfam" id="PF13585">
    <property type="entry name" value="CHU_C"/>
    <property type="match status" value="1"/>
</dbReference>
<dbReference type="eggNOG" id="COG3291">
    <property type="taxonomic scope" value="Bacteria"/>
</dbReference>
<dbReference type="eggNOG" id="COG2373">
    <property type="taxonomic scope" value="Bacteria"/>
</dbReference>
<evidence type="ECO:0000313" key="2">
    <source>
        <dbReference type="EMBL" id="KFE97679.1"/>
    </source>
</evidence>
<dbReference type="InterPro" id="IPR035234">
    <property type="entry name" value="IgGFc-bd_N"/>
</dbReference>
<evidence type="ECO:0000313" key="3">
    <source>
        <dbReference type="Proteomes" id="UP000028713"/>
    </source>
</evidence>
<dbReference type="AlphaFoldDB" id="A0A085YZR6"/>
<dbReference type="EMBL" id="JPRP01000004">
    <property type="protein sequence ID" value="KFE97679.1"/>
    <property type="molecule type" value="Genomic_DNA"/>
</dbReference>
<protein>
    <submittedName>
        <fullName evidence="2">Gliding motility protein</fullName>
    </submittedName>
</protein>
<evidence type="ECO:0000259" key="1">
    <source>
        <dbReference type="Pfam" id="PF17517"/>
    </source>
</evidence>
<sequence>MKKILSFFLIFYIFSISFAQLDREHWFAPMVDRTGNPNPYQKLYLSTNRTTPFAVTIYNNNVVIGTVTISKNNPQKFDVLRNYIITTQQTDLFTPTTKGLYLKADFPFYANLRFSVYNHAEIITSKGIASTGTTFHVATAPVTVSNAILNFMTSVLATEDNTTVTVSGYKTAVQFSNGTTGATNPTLTFTLNKGQSYIIDGIGDIAGNFDGFIGAKITATKPVNITNGNFNGQYAGNNPTSSDILMDQSIPVNQLGSTFALVKGNGNIGSNMEGALIIATQDNTLVYVNDETAPIATLNTGQYFVVPDTKYRLQGTTGHYNLYIVTSKNAYVYQLLAGAASTGNEVATGGFNFIPGLNCYLPKQINEIGLINENFVHTNNNPAGILTIPTKLNLITERGAAVLVNNAPPPAGTGPFDMTGNVNWVTYGIPNTTGTITVTSTKAITAGITAGSDAVGYGGFFAGFPTQPIILKSGGDCVPGIVLTVDPTIYESYQWYVGGVLITGATSPSYTPTGSGNYTCAVTMGTCAPLITVPFKVLNCTKQSSVSYNICDVKVITPAFTTSTQTPVASTVSITTTPTLGTATVNTATGVITYTATNPAAGGTDTFVYTFCGNNTEFPDCETITVTINIQPVTVNNATINACNVNGSGTFDLTSANVTTNSPVTITYYPSLATAQNETPSALITVPNTYPAPNGTIVYAVVKNSTGCKNIAQITLNLYPLAVVTPVNMGVQCDENLDGTVNIVLSDITQLILNNPAYFTNVRYYAQLTDANAGNANTLPNNWSYTVNTTIYIRVDSPNGCAPVIQPVNFTVGSKLTLITKTLTTTFCDDDLDGVKPMNLSQFLNQFTTDPLVTASYHATLADAQNDVAPISAAVTLTGVHTYYVRFEKSGFCPDVATINVTLKVPKKSDILKDQFICPDTATNLDAGSGFDAYLWSTGATTPAISNVTVGNYWVDLTFDGCTYRQFVNVSQSTLPVINSIEINGTTVIIGVSGGTPAYEYSIDGFNWQSSNTFTNLSIGTYTVYVRDSLVCDIVKENFVIIKLINTITPNGDGRNDEIDYSSLMNKENLEFRIFDRYGAEVFRGTPTNKFTWDGNMKGRPVPTATYWYFLSWTELGNITTVKYSSWLLVKHRNDNLWDK</sequence>
<dbReference type="STRING" id="236814.IX39_18050"/>
<accession>A0A085YZR6</accession>